<name>A0AAN7HFA9_9PEZI</name>
<evidence type="ECO:0000313" key="1">
    <source>
        <dbReference type="EMBL" id="KAK4238054.1"/>
    </source>
</evidence>
<dbReference type="EMBL" id="MU860111">
    <property type="protein sequence ID" value="KAK4238054.1"/>
    <property type="molecule type" value="Genomic_DNA"/>
</dbReference>
<reference evidence="1" key="2">
    <citation type="submission" date="2023-05" db="EMBL/GenBank/DDBJ databases">
        <authorList>
            <consortium name="Lawrence Berkeley National Laboratory"/>
            <person name="Steindorff A."/>
            <person name="Hensen N."/>
            <person name="Bonometti L."/>
            <person name="Westerberg I."/>
            <person name="Brannstrom I.O."/>
            <person name="Guillou S."/>
            <person name="Cros-Aarteil S."/>
            <person name="Calhoun S."/>
            <person name="Haridas S."/>
            <person name="Kuo A."/>
            <person name="Mondo S."/>
            <person name="Pangilinan J."/>
            <person name="Riley R."/>
            <person name="Labutti K."/>
            <person name="Andreopoulos B."/>
            <person name="Lipzen A."/>
            <person name="Chen C."/>
            <person name="Yanf M."/>
            <person name="Daum C."/>
            <person name="Ng V."/>
            <person name="Clum A."/>
            <person name="Ohm R."/>
            <person name="Martin F."/>
            <person name="Silar P."/>
            <person name="Natvig D."/>
            <person name="Lalanne C."/>
            <person name="Gautier V."/>
            <person name="Ament-Velasquez S.L."/>
            <person name="Kruys A."/>
            <person name="Hutchinson M.I."/>
            <person name="Powell A.J."/>
            <person name="Barry K."/>
            <person name="Miller A.N."/>
            <person name="Grigoriev I.V."/>
            <person name="Debuchy R."/>
            <person name="Gladieux P."/>
            <person name="Thoren M.H."/>
            <person name="Johannesson H."/>
        </authorList>
    </citation>
    <scope>NUCLEOTIDE SEQUENCE</scope>
    <source>
        <strain evidence="1">CBS 532.94</strain>
    </source>
</reference>
<keyword evidence="2" id="KW-1185">Reference proteome</keyword>
<protein>
    <submittedName>
        <fullName evidence="1">Uncharacterized protein</fullName>
    </submittedName>
</protein>
<gene>
    <name evidence="1" type="ORF">C8A03DRAFT_33955</name>
</gene>
<accession>A0AAN7HFA9</accession>
<evidence type="ECO:0000313" key="2">
    <source>
        <dbReference type="Proteomes" id="UP001303760"/>
    </source>
</evidence>
<proteinExistence type="predicted"/>
<reference evidence="1" key="1">
    <citation type="journal article" date="2023" name="Mol. Phylogenet. Evol.">
        <title>Genome-scale phylogeny and comparative genomics of the fungal order Sordariales.</title>
        <authorList>
            <person name="Hensen N."/>
            <person name="Bonometti L."/>
            <person name="Westerberg I."/>
            <person name="Brannstrom I.O."/>
            <person name="Guillou S."/>
            <person name="Cros-Aarteil S."/>
            <person name="Calhoun S."/>
            <person name="Haridas S."/>
            <person name="Kuo A."/>
            <person name="Mondo S."/>
            <person name="Pangilinan J."/>
            <person name="Riley R."/>
            <person name="LaButti K."/>
            <person name="Andreopoulos B."/>
            <person name="Lipzen A."/>
            <person name="Chen C."/>
            <person name="Yan M."/>
            <person name="Daum C."/>
            <person name="Ng V."/>
            <person name="Clum A."/>
            <person name="Steindorff A."/>
            <person name="Ohm R.A."/>
            <person name="Martin F."/>
            <person name="Silar P."/>
            <person name="Natvig D.O."/>
            <person name="Lalanne C."/>
            <person name="Gautier V."/>
            <person name="Ament-Velasquez S.L."/>
            <person name="Kruys A."/>
            <person name="Hutchinson M.I."/>
            <person name="Powell A.J."/>
            <person name="Barry K."/>
            <person name="Miller A.N."/>
            <person name="Grigoriev I.V."/>
            <person name="Debuchy R."/>
            <person name="Gladieux P."/>
            <person name="Hiltunen Thoren M."/>
            <person name="Johannesson H."/>
        </authorList>
    </citation>
    <scope>NUCLEOTIDE SEQUENCE</scope>
    <source>
        <strain evidence="1">CBS 532.94</strain>
    </source>
</reference>
<dbReference type="AlphaFoldDB" id="A0AAN7HFA9"/>
<sequence length="73" mass="7869">MPLGAIITGTFHGSEAEFRATGIPDRLSKGLGSEPSITINDWLGSLAHVAEKQALYLADLSSHFKSKIVGFRR</sequence>
<organism evidence="1 2">
    <name type="scientific">Achaetomium macrosporum</name>
    <dbReference type="NCBI Taxonomy" id="79813"/>
    <lineage>
        <taxon>Eukaryota</taxon>
        <taxon>Fungi</taxon>
        <taxon>Dikarya</taxon>
        <taxon>Ascomycota</taxon>
        <taxon>Pezizomycotina</taxon>
        <taxon>Sordariomycetes</taxon>
        <taxon>Sordariomycetidae</taxon>
        <taxon>Sordariales</taxon>
        <taxon>Chaetomiaceae</taxon>
        <taxon>Achaetomium</taxon>
    </lineage>
</organism>
<dbReference type="Proteomes" id="UP001303760">
    <property type="component" value="Unassembled WGS sequence"/>
</dbReference>
<comment type="caution">
    <text evidence="1">The sequence shown here is derived from an EMBL/GenBank/DDBJ whole genome shotgun (WGS) entry which is preliminary data.</text>
</comment>